<feature type="domain" description="Glutamine amidotransferase type-2" evidence="1">
    <location>
        <begin position="2"/>
        <end position="232"/>
    </location>
</feature>
<dbReference type="PANTHER" id="PTHR42824:SF1">
    <property type="entry name" value="GLUTAMINE AMIDOTRANSFERASE YAFJ-RELATED"/>
    <property type="match status" value="1"/>
</dbReference>
<dbReference type="AlphaFoldDB" id="A0A088E7C5"/>
<reference evidence="2 3" key="1">
    <citation type="journal article" date="2014" name="J. Bacteriol.">
        <title>Role of an Archaeal PitA Transporter in the Copper and Arsenic Resistance of Metallosphaera sedula, an Extreme Thermoacidophile.</title>
        <authorList>
            <person name="McCarthy S."/>
            <person name="Ai C."/>
            <person name="Wheaton G."/>
            <person name="Tevatia R."/>
            <person name="Eckrich V."/>
            <person name="Kelly R."/>
            <person name="Blum P."/>
        </authorList>
    </citation>
    <scope>NUCLEOTIDE SEQUENCE [LARGE SCALE GENOMIC DNA]</scope>
    <source>
        <strain evidence="2 3">CuR1</strain>
    </source>
</reference>
<dbReference type="InterPro" id="IPR017932">
    <property type="entry name" value="GATase_2_dom"/>
</dbReference>
<dbReference type="RefSeq" id="WP_012021031.1">
    <property type="nucleotide sequence ID" value="NZ_AP019770.1"/>
</dbReference>
<dbReference type="GeneID" id="91755551"/>
<evidence type="ECO:0000313" key="3">
    <source>
        <dbReference type="Proteomes" id="UP000029084"/>
    </source>
</evidence>
<keyword evidence="2" id="KW-0315">Glutamine amidotransferase</keyword>
<dbReference type="SUPFAM" id="SSF56235">
    <property type="entry name" value="N-terminal nucleophile aminohydrolases (Ntn hydrolases)"/>
    <property type="match status" value="1"/>
</dbReference>
<name>A0A088E7C5_9CREN</name>
<proteinExistence type="predicted"/>
<keyword evidence="2" id="KW-0808">Transferase</keyword>
<gene>
    <name evidence="2" type="ORF">HA72_1080</name>
</gene>
<accession>A0A088E7C5</accession>
<dbReference type="GO" id="GO:0016740">
    <property type="term" value="F:transferase activity"/>
    <property type="evidence" value="ECO:0007669"/>
    <property type="project" value="UniProtKB-KW"/>
</dbReference>
<dbReference type="Gene3D" id="3.60.20.10">
    <property type="entry name" value="Glutamine Phosphoribosylpyrophosphate, subunit 1, domain 1"/>
    <property type="match status" value="1"/>
</dbReference>
<sequence>MCRMVAYRGSDRATLRELADCLVKAAEDDPLKGWSHPHGWGMVALTEDKLIHHRSSRPIFEPSERSTLINLVDSLSGKMMVIIHARKASDPSLVSSMYSHPYQESNDREVIYLAHNGSVDLSLAREVGMGIEGVVDSELVAKYISMKGIASVGDLIPYTKSALNLLILQIPRGVGSPLSRAKLYYFNWTNSNDPYYDLYVGSGFVTSSSLSKVGCRTSRVAEKGKLLEIHET</sequence>
<dbReference type="InterPro" id="IPR029055">
    <property type="entry name" value="Ntn_hydrolases_N"/>
</dbReference>
<dbReference type="EMBL" id="CP008822">
    <property type="protein sequence ID" value="AIM27230.1"/>
    <property type="molecule type" value="Genomic_DNA"/>
</dbReference>
<organism evidence="2 3">
    <name type="scientific">Metallosphaera sedula</name>
    <dbReference type="NCBI Taxonomy" id="43687"/>
    <lineage>
        <taxon>Archaea</taxon>
        <taxon>Thermoproteota</taxon>
        <taxon>Thermoprotei</taxon>
        <taxon>Sulfolobales</taxon>
        <taxon>Sulfolobaceae</taxon>
        <taxon>Metallosphaera</taxon>
    </lineage>
</organism>
<dbReference type="PROSITE" id="PS51278">
    <property type="entry name" value="GATASE_TYPE_2"/>
    <property type="match status" value="1"/>
</dbReference>
<dbReference type="Proteomes" id="UP000029084">
    <property type="component" value="Chromosome"/>
</dbReference>
<dbReference type="OMA" id="HGDGWGY"/>
<evidence type="ECO:0000313" key="2">
    <source>
        <dbReference type="EMBL" id="AIM27230.1"/>
    </source>
</evidence>
<dbReference type="PANTHER" id="PTHR42824">
    <property type="entry name" value="GLUTAMINE AMIDOTRANSFERASE"/>
    <property type="match status" value="1"/>
</dbReference>
<protein>
    <submittedName>
        <fullName evidence="2">Glutamine amidotransferase-like protein</fullName>
    </submittedName>
</protein>
<evidence type="ECO:0000259" key="1">
    <source>
        <dbReference type="PROSITE" id="PS51278"/>
    </source>
</evidence>